<gene>
    <name evidence="1" type="ORF">QQ020_14560</name>
</gene>
<proteinExistence type="predicted"/>
<evidence type="ECO:0008006" key="3">
    <source>
        <dbReference type="Google" id="ProtNLM"/>
    </source>
</evidence>
<accession>A0ABT8LAJ0</accession>
<evidence type="ECO:0000313" key="2">
    <source>
        <dbReference type="Proteomes" id="UP001172083"/>
    </source>
</evidence>
<name>A0ABT8LAJ0_9BACT</name>
<dbReference type="Proteomes" id="UP001172083">
    <property type="component" value="Unassembled WGS sequence"/>
</dbReference>
<protein>
    <recommendedName>
        <fullName evidence="3">Outer membrane protein beta-barrel domain-containing protein</fullName>
    </recommendedName>
</protein>
<comment type="caution">
    <text evidence="1">The sequence shown here is derived from an EMBL/GenBank/DDBJ whole genome shotgun (WGS) entry which is preliminary data.</text>
</comment>
<evidence type="ECO:0000313" key="1">
    <source>
        <dbReference type="EMBL" id="MDN5213288.1"/>
    </source>
</evidence>
<dbReference type="EMBL" id="JAUJEB010000002">
    <property type="protein sequence ID" value="MDN5213288.1"/>
    <property type="molecule type" value="Genomic_DNA"/>
</dbReference>
<dbReference type="RefSeq" id="WP_346758627.1">
    <property type="nucleotide sequence ID" value="NZ_JAUJEB010000002.1"/>
</dbReference>
<reference evidence="1" key="1">
    <citation type="submission" date="2023-06" db="EMBL/GenBank/DDBJ databases">
        <title>Genomic of Agaribacillus aureum.</title>
        <authorList>
            <person name="Wang G."/>
        </authorList>
    </citation>
    <scope>NUCLEOTIDE SEQUENCE</scope>
    <source>
        <strain evidence="1">BMA12</strain>
    </source>
</reference>
<organism evidence="1 2">
    <name type="scientific">Agaribacillus aureus</name>
    <dbReference type="NCBI Taxonomy" id="3051825"/>
    <lineage>
        <taxon>Bacteria</taxon>
        <taxon>Pseudomonadati</taxon>
        <taxon>Bacteroidota</taxon>
        <taxon>Cytophagia</taxon>
        <taxon>Cytophagales</taxon>
        <taxon>Splendidivirgaceae</taxon>
        <taxon>Agaribacillus</taxon>
    </lineage>
</organism>
<keyword evidence="2" id="KW-1185">Reference proteome</keyword>
<sequence>MILLRVFVSLFFLVITCLTALGQERDSIIIRNDTAYIIKKPVVITKKVYVKTSKPTIKKKPGHFYLMPYFQVSYSLDYITVCDLKRRYYDLVDEYTQPRLNYTFGGMVMFRKDRFLINADVGYTNYRERFAMQETSTLNKHQVLTATLDFGYALFKKRKKYPFEILVMGGVGYLRTLEYSGSTVDKNDYINVITLSELDTYDSSSLIASGKIIGSYQLTKTKTLLFGPTYSTNILSITRESVPFGKWRHNIGWMVGVGIGL</sequence>